<sequence length="478" mass="54755">MEQQLLGYEHEMYRLDQAEHIAGMLDRVAPRILRTRRNLMTQPSEQIRPYLRQARFEYVAYMDVAYQLGLKIDGDPVSGCICGWEQHHQGRTIEELCEQILGVVPDPKGRQSQTKWTVKLTWFHNMVCGELEQDATEEQLMRYARGYIMQLIGGILFPDASDSRVHIRWLPLLEDLDACGRLSWGSAVLAWLYRQMCRAMEHGQRNLGGCVSLMLSWAYHRIPLVWPDGFDARHSPLVQYRPDNAIGESRMRQYRRTLNRIGMLNVEWTPYADPQLVGLVPPVIAEADASAAVVCPLLCFAIVEWHQVDRVVRLMGDSGRGEWFPHLLGGWHEIWDARADHRLWPSSMSRYWSSYDQIDVPHQHVVPTVTVAFLQASFAPSIDLCLSKITNTPGCGVTCSHKYERKNDHASFVSPSTTANAMGRMFALPSCAMAISKVPPYFPPINRDKWLAMLEGLNIRWKRPKDPMKHHSVGRGRP</sequence>
<evidence type="ECO:0000313" key="2">
    <source>
        <dbReference type="EMBL" id="QHN78716.1"/>
    </source>
</evidence>
<dbReference type="EMBL" id="CP031001">
    <property type="protein sequence ID" value="QHN78716.1"/>
    <property type="molecule type" value="Genomic_DNA"/>
</dbReference>
<proteinExistence type="predicted"/>
<evidence type="ECO:0000259" key="1">
    <source>
        <dbReference type="Pfam" id="PF10536"/>
    </source>
</evidence>
<feature type="domain" description="Aminotransferase-like plant mobile" evidence="1">
    <location>
        <begin position="62"/>
        <end position="316"/>
    </location>
</feature>
<reference evidence="2 3" key="1">
    <citation type="submission" date="2020-01" db="EMBL/GenBank/DDBJ databases">
        <title>Genome sequence of Arachis hypogaea, cultivar Shitouqi.</title>
        <authorList>
            <person name="Zhuang W."/>
            <person name="Chen H."/>
            <person name="Varshney R."/>
            <person name="Wang D."/>
            <person name="Ming R."/>
        </authorList>
    </citation>
    <scope>NUCLEOTIDE SEQUENCE [LARGE SCALE GENOMIC DNA]</scope>
    <source>
        <tissue evidence="2">Young leaf</tissue>
    </source>
</reference>
<protein>
    <recommendedName>
        <fullName evidence="1">Aminotransferase-like plant mobile domain-containing protein</fullName>
    </recommendedName>
</protein>
<name>A0A6B9VA60_ARAHY</name>
<dbReference type="InterPro" id="IPR019557">
    <property type="entry name" value="AminoTfrase-like_pln_mobile"/>
</dbReference>
<dbReference type="PANTHER" id="PTHR46033:SF8">
    <property type="entry name" value="PROTEIN MAINTENANCE OF MERISTEMS-LIKE"/>
    <property type="match status" value="1"/>
</dbReference>
<dbReference type="Proteomes" id="UP000464620">
    <property type="component" value="Chromosome B09"/>
</dbReference>
<dbReference type="Pfam" id="PF10536">
    <property type="entry name" value="PMD"/>
    <property type="match status" value="1"/>
</dbReference>
<organism evidence="2 3">
    <name type="scientific">Arachis hypogaea</name>
    <name type="common">Peanut</name>
    <dbReference type="NCBI Taxonomy" id="3818"/>
    <lineage>
        <taxon>Eukaryota</taxon>
        <taxon>Viridiplantae</taxon>
        <taxon>Streptophyta</taxon>
        <taxon>Embryophyta</taxon>
        <taxon>Tracheophyta</taxon>
        <taxon>Spermatophyta</taxon>
        <taxon>Magnoliopsida</taxon>
        <taxon>eudicotyledons</taxon>
        <taxon>Gunneridae</taxon>
        <taxon>Pentapetalae</taxon>
        <taxon>rosids</taxon>
        <taxon>fabids</taxon>
        <taxon>Fabales</taxon>
        <taxon>Fabaceae</taxon>
        <taxon>Papilionoideae</taxon>
        <taxon>50 kb inversion clade</taxon>
        <taxon>dalbergioids sensu lato</taxon>
        <taxon>Dalbergieae</taxon>
        <taxon>Pterocarpus clade</taxon>
        <taxon>Arachis</taxon>
    </lineage>
</organism>
<gene>
    <name evidence="2" type="ORF">DS421_19g663760</name>
</gene>
<dbReference type="InterPro" id="IPR044824">
    <property type="entry name" value="MAIN-like"/>
</dbReference>
<dbReference type="PANTHER" id="PTHR46033">
    <property type="entry name" value="PROTEIN MAIN-LIKE 2"/>
    <property type="match status" value="1"/>
</dbReference>
<evidence type="ECO:0000313" key="3">
    <source>
        <dbReference type="Proteomes" id="UP000464620"/>
    </source>
</evidence>
<dbReference type="AlphaFoldDB" id="A0A6B9VA60"/>
<dbReference type="GO" id="GO:0010073">
    <property type="term" value="P:meristem maintenance"/>
    <property type="evidence" value="ECO:0007669"/>
    <property type="project" value="InterPro"/>
</dbReference>
<accession>A0A6B9VA60</accession>